<dbReference type="EMBL" id="WJBC01000004">
    <property type="protein sequence ID" value="MBC3803661.1"/>
    <property type="molecule type" value="Genomic_DNA"/>
</dbReference>
<evidence type="ECO:0000256" key="3">
    <source>
        <dbReference type="ARBA" id="ARBA00022679"/>
    </source>
</evidence>
<comment type="similarity">
    <text evidence="1">Belongs to the N(4)/N(6)-methyltransferase family.</text>
</comment>
<dbReference type="PRINTS" id="PR00506">
    <property type="entry name" value="D21N6MTFRASE"/>
</dbReference>
<sequence length="645" mass="73778">MEYKKVAETINDFANDNLSKLAQLFPAAVKDGEVDFEALKQELGAFKEVGSEKYELTWAGKQNAKKVALEDVNGKTLNYVPEDSKNPETTENLYIEGDNLEVLKLLRQNYYGAIKMIYIDPPYNTGNDFIYNDNFAMSVEESEIAEGNRDELGEKYKPNSKSQNRYHANWLNMMYPRLKMAKDLLTEDGLIFISINDNEVDNLKKICDELFGDQNFVADLIWSNKEGGGSSDSKLFRIKHEHILCYAKNIVEIEIKGVPISNEERYKSSDEFEKTRGKYYLQKLGMGSIQYSESLDYPIEAPDGSFVKPADNNNGRKACWRWSKIKYQWGFANGFIVRKKDSNDVWTIYTKQYLNCDNEGNVINRTQRPMGVIESFSSTQASKLLENMKLGGIFPYSKPIELVKYIIERCYTDDGIILDFFSGSATTAHALMQLNAQDEGINKRKFIMVQIPEKTSENSEANQTGYKNICEIGKERIRRAGDKIIEEKPELKGKLDIGFKVFKVADTNIKWNHQTEIDEQFTVDTAVYTPDLMDFMPGAKDEDIVYEVMLRQNDVPLSSTLETLTDIGQRTYLYASSYLVCLETEITVALVDKLAALNPLPFKFIFRDSAFQDDIALKDETFRRLKALIEKNAGTSKKTYTVEFI</sequence>
<dbReference type="PIRSF" id="PIRSF015855">
    <property type="entry name" value="TypeIII_Mtase_mKpnI"/>
    <property type="match status" value="1"/>
</dbReference>
<evidence type="ECO:0000256" key="5">
    <source>
        <dbReference type="ARBA" id="ARBA00022747"/>
    </source>
</evidence>
<evidence type="ECO:0000259" key="6">
    <source>
        <dbReference type="Pfam" id="PF01555"/>
    </source>
</evidence>
<evidence type="ECO:0000256" key="2">
    <source>
        <dbReference type="ARBA" id="ARBA00022603"/>
    </source>
</evidence>
<evidence type="ECO:0000313" key="7">
    <source>
        <dbReference type="EMBL" id="MBC3803661.1"/>
    </source>
</evidence>
<evidence type="ECO:0000256" key="1">
    <source>
        <dbReference type="ARBA" id="ARBA00006594"/>
    </source>
</evidence>
<keyword evidence="4" id="KW-0949">S-adenosyl-L-methionine</keyword>
<dbReference type="Proteomes" id="UP000603234">
    <property type="component" value="Unassembled WGS sequence"/>
</dbReference>
<gene>
    <name evidence="7" type="ORF">GH808_04335</name>
</gene>
<reference evidence="7 8" key="1">
    <citation type="journal article" date="2020" name="mSystems">
        <title>Defining Genomic and Predicted Metabolic Features of the Acetobacterium Genus.</title>
        <authorList>
            <person name="Ross D.E."/>
            <person name="Marshall C.W."/>
            <person name="Gulliver D."/>
            <person name="May H.D."/>
            <person name="Norman R.S."/>
        </authorList>
    </citation>
    <scope>NUCLEOTIDE SEQUENCE [LARGE SCALE GENOMIC DNA]</scope>
    <source>
        <strain evidence="7 8">DSM 8238</strain>
    </source>
</reference>
<feature type="domain" description="DNA methylase N-4/N-6" evidence="6">
    <location>
        <begin position="114"/>
        <end position="447"/>
    </location>
</feature>
<name>A0ABR6WSQ5_9FIRM</name>
<dbReference type="Pfam" id="PF01555">
    <property type="entry name" value="N6_N4_Mtase"/>
    <property type="match status" value="1"/>
</dbReference>
<dbReference type="SUPFAM" id="SSF53335">
    <property type="entry name" value="S-adenosyl-L-methionine-dependent methyltransferases"/>
    <property type="match status" value="1"/>
</dbReference>
<keyword evidence="3" id="KW-0808">Transferase</keyword>
<proteinExistence type="inferred from homology"/>
<keyword evidence="8" id="KW-1185">Reference proteome</keyword>
<dbReference type="Gene3D" id="3.40.50.150">
    <property type="entry name" value="Vaccinia Virus protein VP39"/>
    <property type="match status" value="1"/>
</dbReference>
<dbReference type="InterPro" id="IPR002295">
    <property type="entry name" value="N4/N6-MTase_EcoPI_Mod-like"/>
</dbReference>
<evidence type="ECO:0000313" key="8">
    <source>
        <dbReference type="Proteomes" id="UP000603234"/>
    </source>
</evidence>
<keyword evidence="5" id="KW-0680">Restriction system</keyword>
<comment type="caution">
    <text evidence="7">The sequence shown here is derived from an EMBL/GenBank/DDBJ whole genome shotgun (WGS) entry which is preliminary data.</text>
</comment>
<evidence type="ECO:0000256" key="4">
    <source>
        <dbReference type="ARBA" id="ARBA00022691"/>
    </source>
</evidence>
<dbReference type="InterPro" id="IPR029063">
    <property type="entry name" value="SAM-dependent_MTases_sf"/>
</dbReference>
<dbReference type="InterPro" id="IPR002052">
    <property type="entry name" value="DNA_methylase_N6_adenine_CS"/>
</dbReference>
<keyword evidence="2" id="KW-0489">Methyltransferase</keyword>
<organism evidence="7 8">
    <name type="scientific">Acetobacterium fimetarium</name>
    <dbReference type="NCBI Taxonomy" id="52691"/>
    <lineage>
        <taxon>Bacteria</taxon>
        <taxon>Bacillati</taxon>
        <taxon>Bacillota</taxon>
        <taxon>Clostridia</taxon>
        <taxon>Eubacteriales</taxon>
        <taxon>Eubacteriaceae</taxon>
        <taxon>Acetobacterium</taxon>
    </lineage>
</organism>
<dbReference type="PROSITE" id="PS00092">
    <property type="entry name" value="N6_MTASE"/>
    <property type="match status" value="1"/>
</dbReference>
<accession>A0ABR6WSQ5</accession>
<protein>
    <submittedName>
        <fullName evidence="7">Site-specific DNA-methyltransferase</fullName>
    </submittedName>
</protein>
<dbReference type="InterPro" id="IPR002941">
    <property type="entry name" value="DNA_methylase_N4/N6"/>
</dbReference>